<keyword evidence="2" id="KW-0812">Transmembrane</keyword>
<evidence type="ECO:0008006" key="5">
    <source>
        <dbReference type="Google" id="ProtNLM"/>
    </source>
</evidence>
<name>A0ABW5Q6T8_9BACI</name>
<evidence type="ECO:0000313" key="4">
    <source>
        <dbReference type="Proteomes" id="UP001597452"/>
    </source>
</evidence>
<evidence type="ECO:0000313" key="3">
    <source>
        <dbReference type="EMBL" id="MFD2637443.1"/>
    </source>
</evidence>
<feature type="region of interest" description="Disordered" evidence="1">
    <location>
        <begin position="73"/>
        <end position="92"/>
    </location>
</feature>
<feature type="transmembrane region" description="Helical" evidence="2">
    <location>
        <begin position="7"/>
        <end position="26"/>
    </location>
</feature>
<sequence length="166" mass="19008">MKPLVQAFSIGLFTATVIIGIVFFQIEDSSGQTTSDQNELTENQARQHLEENGYAVIEQSEYEKLVRERQHLKTKIENQSDQTESGDNQSNSESVKIYQFKVNSGMSLSELASQLEELNIIDDAESFSQFMENNNYSRNVQLGEFELHNRLTYEQIANILTKNDDE</sequence>
<comment type="caution">
    <text evidence="3">The sequence shown here is derived from an EMBL/GenBank/DDBJ whole genome shotgun (WGS) entry which is preliminary data.</text>
</comment>
<gene>
    <name evidence="3" type="ORF">ACFSW4_00955</name>
</gene>
<keyword evidence="4" id="KW-1185">Reference proteome</keyword>
<feature type="compositionally biased region" description="Polar residues" evidence="1">
    <location>
        <begin position="79"/>
        <end position="92"/>
    </location>
</feature>
<reference evidence="4" key="1">
    <citation type="journal article" date="2019" name="Int. J. Syst. Evol. Microbiol.">
        <title>The Global Catalogue of Microorganisms (GCM) 10K type strain sequencing project: providing services to taxonomists for standard genome sequencing and annotation.</title>
        <authorList>
            <consortium name="The Broad Institute Genomics Platform"/>
            <consortium name="The Broad Institute Genome Sequencing Center for Infectious Disease"/>
            <person name="Wu L."/>
            <person name="Ma J."/>
        </authorList>
    </citation>
    <scope>NUCLEOTIDE SEQUENCE [LARGE SCALE GENOMIC DNA]</scope>
    <source>
        <strain evidence="4">TISTR 1571</strain>
    </source>
</reference>
<dbReference type="Gene3D" id="3.30.1490.480">
    <property type="entry name" value="Endolytic murein transglycosylase"/>
    <property type="match status" value="1"/>
</dbReference>
<keyword evidence="2" id="KW-0472">Membrane</keyword>
<accession>A0ABW5Q6T8</accession>
<dbReference type="Proteomes" id="UP001597452">
    <property type="component" value="Unassembled WGS sequence"/>
</dbReference>
<proteinExistence type="predicted"/>
<dbReference type="RefSeq" id="WP_377326871.1">
    <property type="nucleotide sequence ID" value="NZ_JBHUMZ010000007.1"/>
</dbReference>
<evidence type="ECO:0000256" key="2">
    <source>
        <dbReference type="SAM" id="Phobius"/>
    </source>
</evidence>
<keyword evidence="2" id="KW-1133">Transmembrane helix</keyword>
<protein>
    <recommendedName>
        <fullName evidence="5">YceG-like family protein</fullName>
    </recommendedName>
</protein>
<dbReference type="EMBL" id="JBHUMZ010000007">
    <property type="protein sequence ID" value="MFD2637443.1"/>
    <property type="molecule type" value="Genomic_DNA"/>
</dbReference>
<evidence type="ECO:0000256" key="1">
    <source>
        <dbReference type="SAM" id="MobiDB-lite"/>
    </source>
</evidence>
<organism evidence="3 4">
    <name type="scientific">Piscibacillus salipiscarius</name>
    <dbReference type="NCBI Taxonomy" id="299480"/>
    <lineage>
        <taxon>Bacteria</taxon>
        <taxon>Bacillati</taxon>
        <taxon>Bacillota</taxon>
        <taxon>Bacilli</taxon>
        <taxon>Bacillales</taxon>
        <taxon>Bacillaceae</taxon>
        <taxon>Piscibacillus</taxon>
    </lineage>
</organism>